<evidence type="ECO:0000259" key="6">
    <source>
        <dbReference type="PROSITE" id="PS50178"/>
    </source>
</evidence>
<dbReference type="InterPro" id="IPR000306">
    <property type="entry name" value="Znf_FYVE"/>
</dbReference>
<dbReference type="SUPFAM" id="SSF57903">
    <property type="entry name" value="FYVE/PHD zinc finger"/>
    <property type="match status" value="1"/>
</dbReference>
<dbReference type="InterPro" id="IPR013083">
    <property type="entry name" value="Znf_RING/FYVE/PHD"/>
</dbReference>
<feature type="region of interest" description="Disordered" evidence="5">
    <location>
        <begin position="533"/>
        <end position="553"/>
    </location>
</feature>
<accession>K3WUJ3</accession>
<dbReference type="PROSITE" id="PS50178">
    <property type="entry name" value="ZF_FYVE"/>
    <property type="match status" value="1"/>
</dbReference>
<dbReference type="Proteomes" id="UP000019132">
    <property type="component" value="Unassembled WGS sequence"/>
</dbReference>
<keyword evidence="1" id="KW-0479">Metal-binding</keyword>
<feature type="domain" description="FYVE-type" evidence="6">
    <location>
        <begin position="356"/>
        <end position="412"/>
    </location>
</feature>
<reference evidence="8" key="2">
    <citation type="submission" date="2010-04" db="EMBL/GenBank/DDBJ databases">
        <authorList>
            <person name="Buell R."/>
            <person name="Hamilton J."/>
            <person name="Hostetler J."/>
        </authorList>
    </citation>
    <scope>NUCLEOTIDE SEQUENCE [LARGE SCALE GENOMIC DNA]</scope>
    <source>
        <strain evidence="8">DAOM:BR144</strain>
    </source>
</reference>
<feature type="compositionally biased region" description="Polar residues" evidence="5">
    <location>
        <begin position="599"/>
        <end position="608"/>
    </location>
</feature>
<protein>
    <recommendedName>
        <fullName evidence="6">FYVE-type domain-containing protein</fullName>
    </recommendedName>
</protein>
<dbReference type="SMART" id="SM00064">
    <property type="entry name" value="FYVE"/>
    <property type="match status" value="1"/>
</dbReference>
<dbReference type="PANTHER" id="PTHR43102:SF2">
    <property type="entry name" value="GAF DOMAIN-CONTAINING PROTEIN"/>
    <property type="match status" value="1"/>
</dbReference>
<proteinExistence type="predicted"/>
<dbReference type="eggNOG" id="KOG4424">
    <property type="taxonomic scope" value="Eukaryota"/>
</dbReference>
<name>K3WUJ3_GLOUD</name>
<reference evidence="7" key="3">
    <citation type="submission" date="2015-02" db="UniProtKB">
        <authorList>
            <consortium name="EnsemblProtists"/>
        </authorList>
    </citation>
    <scope>IDENTIFICATION</scope>
    <source>
        <strain evidence="7">DAOM BR144</strain>
    </source>
</reference>
<evidence type="ECO:0000256" key="5">
    <source>
        <dbReference type="SAM" id="MobiDB-lite"/>
    </source>
</evidence>
<dbReference type="GO" id="GO:0008270">
    <property type="term" value="F:zinc ion binding"/>
    <property type="evidence" value="ECO:0007669"/>
    <property type="project" value="UniProtKB-KW"/>
</dbReference>
<dbReference type="InterPro" id="IPR011011">
    <property type="entry name" value="Znf_FYVE_PHD"/>
</dbReference>
<sequence>MARKEQTVYLTRAKSYLPQLIAECARDDSKVSDTSGNGPEVRPVSGSITNSSIPSVWKGVKSKKKSTNVQVWEKESVQGLGPEFNTATLVNRTDHSNNNYANNDPWTTTASTFTAGVLPLGTHHVAHMYAVRSSVTVPAPLDVVLKVLDCSAVSAYRSFTKIIYESLIGETSVLFHSHSASSSSSSGSSSASSLYAPSESLAARWLTCRCNNPMVSDCDFCLLDAYKILYSIETKSCPELFDMHRIARCNVPLGGFLFYPTENSEVTDVVFYMAVTQDRMAMSAATSATTNSAPIQNNSSNNPFSAASSNDRQFRAVQKVLQHMARGIGRIRNAVDAYSMSLRLEILRDNSRWVRNTDRAECVVCYRRFHQLTRRRHHCRMCGDVICRDCSVYKDADLPNVGPTLVRICKLCELNELKHVSINSDSVVPSATTTAEPTTTATTAADAAPRPLARKRSATINVDTSKAIVHEHEQQPDVGRRFTTVVDGKQRRELSEHAFNTPKADIMDRKHKWNTGGGGKPLAILSPSFATHRPGKAAFAPKSMTPKARSHAPQVWDLDSAAIAAASREIGEASSSSSSSSSAAAQPPMSKLSKKQPHAQANSCSKLASKNDRFTFTFRRKKSRQEENNYDDEEEEKSAVVVPTSALPGRPSRAIKSGKMVSPMHDGLISSNGRQRAVSIKNKRNNQQQNDDGEIGGVAAHKLMPRKLPNVHQYEDILLTLCEQVSNLLNCKYAAVSIFTAPPSARVPTRAQQPVGGIASPASHENYTMVHFLKAEGSKKLGKVSANMKCCAPMLELKDKIIVRDTLAECNLFDFKKLPIVMGPQQVRFYAGIPLVDPMTHQMVGAFAVFNSNVYRRSNLNEVLPTLETFAAVALDAIEDRKTDLELQSFLQNPLVDAKTLDNQSALRLSEPVLQVDKFLSENGDGAIEYDREKGSDDGRFRTTGHMELAVRPRFSTRPPSVKKRPEHGTIEFYKRQMEKLVRQARDTEAQVLENSMAMKRHGVVI</sequence>
<dbReference type="STRING" id="431595.K3WUJ3"/>
<dbReference type="OMA" id="PIVMGPQ"/>
<dbReference type="HOGENOM" id="CLU_013465_0_0_1"/>
<evidence type="ECO:0000313" key="7">
    <source>
        <dbReference type="EnsemblProtists" id="PYU1_T008640"/>
    </source>
</evidence>
<evidence type="ECO:0000256" key="2">
    <source>
        <dbReference type="ARBA" id="ARBA00022771"/>
    </source>
</evidence>
<keyword evidence="8" id="KW-1185">Reference proteome</keyword>
<dbReference type="VEuPathDB" id="FungiDB:PYU1_G008623"/>
<feature type="compositionally biased region" description="Low complexity" evidence="5">
    <location>
        <begin position="572"/>
        <end position="585"/>
    </location>
</feature>
<feature type="region of interest" description="Disordered" evidence="5">
    <location>
        <begin position="572"/>
        <end position="666"/>
    </location>
</feature>
<dbReference type="Pfam" id="PF01363">
    <property type="entry name" value="FYVE"/>
    <property type="match status" value="1"/>
</dbReference>
<dbReference type="EMBL" id="GL376558">
    <property type="status" value="NOT_ANNOTATED_CDS"/>
    <property type="molecule type" value="Genomic_DNA"/>
</dbReference>
<dbReference type="InterPro" id="IPR017455">
    <property type="entry name" value="Znf_FYVE-rel"/>
</dbReference>
<dbReference type="EnsemblProtists" id="PYU1_T008640">
    <property type="protein sequence ID" value="PYU1_T008640"/>
    <property type="gene ID" value="PYU1_G008623"/>
</dbReference>
<dbReference type="PANTHER" id="PTHR43102">
    <property type="entry name" value="SLR1143 PROTEIN"/>
    <property type="match status" value="1"/>
</dbReference>
<reference evidence="8" key="1">
    <citation type="journal article" date="2010" name="Genome Biol.">
        <title>Genome sequence of the necrotrophic plant pathogen Pythium ultimum reveals original pathogenicity mechanisms and effector repertoire.</title>
        <authorList>
            <person name="Levesque C.A."/>
            <person name="Brouwer H."/>
            <person name="Cano L."/>
            <person name="Hamilton J.P."/>
            <person name="Holt C."/>
            <person name="Huitema E."/>
            <person name="Raffaele S."/>
            <person name="Robideau G.P."/>
            <person name="Thines M."/>
            <person name="Win J."/>
            <person name="Zerillo M.M."/>
            <person name="Beakes G.W."/>
            <person name="Boore J.L."/>
            <person name="Busam D."/>
            <person name="Dumas B."/>
            <person name="Ferriera S."/>
            <person name="Fuerstenberg S.I."/>
            <person name="Gachon C.M."/>
            <person name="Gaulin E."/>
            <person name="Govers F."/>
            <person name="Grenville-Briggs L."/>
            <person name="Horner N."/>
            <person name="Hostetler J."/>
            <person name="Jiang R.H."/>
            <person name="Johnson J."/>
            <person name="Krajaejun T."/>
            <person name="Lin H."/>
            <person name="Meijer H.J."/>
            <person name="Moore B."/>
            <person name="Morris P."/>
            <person name="Phuntmart V."/>
            <person name="Puiu D."/>
            <person name="Shetty J."/>
            <person name="Stajich J.E."/>
            <person name="Tripathy S."/>
            <person name="Wawra S."/>
            <person name="van West P."/>
            <person name="Whitty B.R."/>
            <person name="Coutinho P.M."/>
            <person name="Henrissat B."/>
            <person name="Martin F."/>
            <person name="Thomas P.D."/>
            <person name="Tyler B.M."/>
            <person name="De Vries R.P."/>
            <person name="Kamoun S."/>
            <person name="Yandell M."/>
            <person name="Tisserat N."/>
            <person name="Buell C.R."/>
        </authorList>
    </citation>
    <scope>NUCLEOTIDE SEQUENCE</scope>
    <source>
        <strain evidence="8">DAOM:BR144</strain>
    </source>
</reference>
<evidence type="ECO:0000313" key="8">
    <source>
        <dbReference type="Proteomes" id="UP000019132"/>
    </source>
</evidence>
<dbReference type="AlphaFoldDB" id="K3WUJ3"/>
<dbReference type="Gene3D" id="3.30.40.10">
    <property type="entry name" value="Zinc/RING finger domain, C3HC4 (zinc finger)"/>
    <property type="match status" value="1"/>
</dbReference>
<evidence type="ECO:0000256" key="3">
    <source>
        <dbReference type="ARBA" id="ARBA00022833"/>
    </source>
</evidence>
<evidence type="ECO:0000256" key="4">
    <source>
        <dbReference type="PROSITE-ProRule" id="PRU00091"/>
    </source>
</evidence>
<dbReference type="InParanoid" id="K3WUJ3"/>
<evidence type="ECO:0000256" key="1">
    <source>
        <dbReference type="ARBA" id="ARBA00022723"/>
    </source>
</evidence>
<keyword evidence="2 4" id="KW-0863">Zinc-finger</keyword>
<keyword evidence="3" id="KW-0862">Zinc</keyword>
<feature type="region of interest" description="Disordered" evidence="5">
    <location>
        <begin position="290"/>
        <end position="309"/>
    </location>
</feature>
<feature type="region of interest" description="Disordered" evidence="5">
    <location>
        <begin position="28"/>
        <end position="47"/>
    </location>
</feature>
<organism evidence="7 8">
    <name type="scientific">Globisporangium ultimum (strain ATCC 200006 / CBS 805.95 / DAOM BR144)</name>
    <name type="common">Pythium ultimum</name>
    <dbReference type="NCBI Taxonomy" id="431595"/>
    <lineage>
        <taxon>Eukaryota</taxon>
        <taxon>Sar</taxon>
        <taxon>Stramenopiles</taxon>
        <taxon>Oomycota</taxon>
        <taxon>Peronosporomycetes</taxon>
        <taxon>Pythiales</taxon>
        <taxon>Pythiaceae</taxon>
        <taxon>Globisporangium</taxon>
    </lineage>
</organism>